<accession>A0A9W9RTI0</accession>
<protein>
    <submittedName>
        <fullName evidence="1">Uncharacterized protein</fullName>
    </submittedName>
</protein>
<reference evidence="1" key="2">
    <citation type="journal article" date="2023" name="IMA Fungus">
        <title>Comparative genomic study of the Penicillium genus elucidates a diverse pangenome and 15 lateral gene transfer events.</title>
        <authorList>
            <person name="Petersen C."/>
            <person name="Sorensen T."/>
            <person name="Nielsen M.R."/>
            <person name="Sondergaard T.E."/>
            <person name="Sorensen J.L."/>
            <person name="Fitzpatrick D.A."/>
            <person name="Frisvad J.C."/>
            <person name="Nielsen K.L."/>
        </authorList>
    </citation>
    <scope>NUCLEOTIDE SEQUENCE</scope>
    <source>
        <strain evidence="1">IBT 35675</strain>
    </source>
</reference>
<gene>
    <name evidence="1" type="ORF">N7541_000128</name>
</gene>
<comment type="caution">
    <text evidence="1">The sequence shown here is derived from an EMBL/GenBank/DDBJ whole genome shotgun (WGS) entry which is preliminary data.</text>
</comment>
<evidence type="ECO:0000313" key="1">
    <source>
        <dbReference type="EMBL" id="KAJ5366187.1"/>
    </source>
</evidence>
<dbReference type="EMBL" id="JAPZBR010000001">
    <property type="protein sequence ID" value="KAJ5366187.1"/>
    <property type="molecule type" value="Genomic_DNA"/>
</dbReference>
<proteinExistence type="predicted"/>
<keyword evidence="2" id="KW-1185">Reference proteome</keyword>
<organism evidence="1 2">
    <name type="scientific">Penicillium brevicompactum</name>
    <dbReference type="NCBI Taxonomy" id="5074"/>
    <lineage>
        <taxon>Eukaryota</taxon>
        <taxon>Fungi</taxon>
        <taxon>Dikarya</taxon>
        <taxon>Ascomycota</taxon>
        <taxon>Pezizomycotina</taxon>
        <taxon>Eurotiomycetes</taxon>
        <taxon>Eurotiomycetidae</taxon>
        <taxon>Eurotiales</taxon>
        <taxon>Aspergillaceae</taxon>
        <taxon>Penicillium</taxon>
    </lineage>
</organism>
<reference evidence="1" key="1">
    <citation type="submission" date="2022-12" db="EMBL/GenBank/DDBJ databases">
        <authorList>
            <person name="Petersen C."/>
        </authorList>
    </citation>
    <scope>NUCLEOTIDE SEQUENCE</scope>
    <source>
        <strain evidence="1">IBT 35675</strain>
    </source>
</reference>
<dbReference type="AlphaFoldDB" id="A0A9W9RTI0"/>
<sequence length="103" mass="11740">MNVIAVVVFPLDDESVHRKFEPEGNTLILKKHERVKLWNGGMEADHFWVYGGDEKSWRAFQTQLIHDLACDGIELEFCLLCGSDHIQEIETIPPSHGAANTFF</sequence>
<name>A0A9W9RTI0_PENBR</name>
<dbReference type="Proteomes" id="UP001148299">
    <property type="component" value="Unassembled WGS sequence"/>
</dbReference>
<evidence type="ECO:0000313" key="2">
    <source>
        <dbReference type="Proteomes" id="UP001148299"/>
    </source>
</evidence>